<sequence length="173" mass="18883">MPMPVRTCALALAAALSMPLAWADPAQPVDPARLKPFLPLAWKGVERLKVEAGRDMFTGKTSQAQAHYKADFNAPARLELVVRIGDEGANAARMYRDYGADYLKQDVRNDTQKSLVQGGRRFLLTSATATSMSIQTQVGGRWMVSVNCIEATEAQCVDALGRIDFAGLEKLKP</sequence>
<organism evidence="2 3">
    <name type="scientific">Hydrogenophaga electricum</name>
    <dbReference type="NCBI Taxonomy" id="1230953"/>
    <lineage>
        <taxon>Bacteria</taxon>
        <taxon>Pseudomonadati</taxon>
        <taxon>Pseudomonadota</taxon>
        <taxon>Betaproteobacteria</taxon>
        <taxon>Burkholderiales</taxon>
        <taxon>Comamonadaceae</taxon>
        <taxon>Hydrogenophaga</taxon>
    </lineage>
</organism>
<feature type="signal peptide" evidence="1">
    <location>
        <begin position="1"/>
        <end position="23"/>
    </location>
</feature>
<comment type="caution">
    <text evidence="2">The sequence shown here is derived from an EMBL/GenBank/DDBJ whole genome shotgun (WGS) entry which is preliminary data.</text>
</comment>
<proteinExistence type="predicted"/>
<gene>
    <name evidence="2" type="ORF">GCM10007935_43560</name>
</gene>
<keyword evidence="3" id="KW-1185">Reference proteome</keyword>
<reference evidence="3" key="1">
    <citation type="journal article" date="2019" name="Int. J. Syst. Evol. Microbiol.">
        <title>The Global Catalogue of Microorganisms (GCM) 10K type strain sequencing project: providing services to taxonomists for standard genome sequencing and annotation.</title>
        <authorList>
            <consortium name="The Broad Institute Genomics Platform"/>
            <consortium name="The Broad Institute Genome Sequencing Center for Infectious Disease"/>
            <person name="Wu L."/>
            <person name="Ma J."/>
        </authorList>
    </citation>
    <scope>NUCLEOTIDE SEQUENCE [LARGE SCALE GENOMIC DNA]</scope>
    <source>
        <strain evidence="3">NBRC 109341</strain>
    </source>
</reference>
<feature type="chain" id="PRO_5045041185" evidence="1">
    <location>
        <begin position="24"/>
        <end position="173"/>
    </location>
</feature>
<name>A0ABQ6C9Y7_9BURK</name>
<dbReference type="Proteomes" id="UP001156903">
    <property type="component" value="Unassembled WGS sequence"/>
</dbReference>
<evidence type="ECO:0000256" key="1">
    <source>
        <dbReference type="SAM" id="SignalP"/>
    </source>
</evidence>
<accession>A0ABQ6C9Y7</accession>
<protein>
    <submittedName>
        <fullName evidence="2">Uncharacterized protein</fullName>
    </submittedName>
</protein>
<evidence type="ECO:0000313" key="2">
    <source>
        <dbReference type="EMBL" id="GLS16910.1"/>
    </source>
</evidence>
<dbReference type="RefSeq" id="WP_284309545.1">
    <property type="nucleotide sequence ID" value="NZ_BSPB01000101.1"/>
</dbReference>
<dbReference type="EMBL" id="BSPB01000101">
    <property type="protein sequence ID" value="GLS16910.1"/>
    <property type="molecule type" value="Genomic_DNA"/>
</dbReference>
<keyword evidence="1" id="KW-0732">Signal</keyword>
<evidence type="ECO:0000313" key="3">
    <source>
        <dbReference type="Proteomes" id="UP001156903"/>
    </source>
</evidence>